<sequence length="329" mass="35915">MSEPFSSETDSSVLSYTDHTRGLVPIPIWERDLPTAVAKPYFKVSDTATPLEGLAFDRSGNLLFVDIYNSRVHRLSQDRHLTTVYSEAELHPAGIAVHKDGRIFVAAVGRTNSEGHFADGTIISVEADGSNCQTVVQRSLGHVIDDMVFDNEGGFYFTDFRGTATNPIGGVYYVPPDHKSIHVVLPSMCGANGVALSPDGKVLWATEYFANRLHRMDLKAPGVIARCGSMVPYHFVGRAPDSMRTDSAGNTYVAMQRQGRILVFSPYGVPIGQILLPGREDNRFLQCTSLAIKPNSRELFIVGWDLNGQGSMIFSASGPAPGFAMFSHQ</sequence>
<feature type="domain" description="SMP-30/Gluconolactonase/LRE-like region" evidence="2">
    <location>
        <begin position="52"/>
        <end position="279"/>
    </location>
</feature>
<name>A0A9N8NGH3_9BURK</name>
<dbReference type="PANTHER" id="PTHR47572">
    <property type="entry name" value="LIPOPROTEIN-RELATED"/>
    <property type="match status" value="1"/>
</dbReference>
<dbReference type="EMBL" id="CAJNAS010000050">
    <property type="protein sequence ID" value="CAE6968998.1"/>
    <property type="molecule type" value="Genomic_DNA"/>
</dbReference>
<dbReference type="InterPro" id="IPR051262">
    <property type="entry name" value="SMP-30/CGR1_Lactonase"/>
</dbReference>
<evidence type="ECO:0000259" key="2">
    <source>
        <dbReference type="Pfam" id="PF08450"/>
    </source>
</evidence>
<dbReference type="SUPFAM" id="SSF63829">
    <property type="entry name" value="Calcium-dependent phosphotriesterase"/>
    <property type="match status" value="1"/>
</dbReference>
<dbReference type="InterPro" id="IPR013658">
    <property type="entry name" value="SGL"/>
</dbReference>
<organism evidence="3 4">
    <name type="scientific">Paraburkholderia domus</name>
    <dbReference type="NCBI Taxonomy" id="2793075"/>
    <lineage>
        <taxon>Bacteria</taxon>
        <taxon>Pseudomonadati</taxon>
        <taxon>Pseudomonadota</taxon>
        <taxon>Betaproteobacteria</taxon>
        <taxon>Burkholderiales</taxon>
        <taxon>Burkholderiaceae</taxon>
        <taxon>Paraburkholderia</taxon>
    </lineage>
</organism>
<accession>A0A9N8NGH3</accession>
<dbReference type="Pfam" id="PF08450">
    <property type="entry name" value="SGL"/>
    <property type="match status" value="1"/>
</dbReference>
<evidence type="ECO:0000313" key="4">
    <source>
        <dbReference type="Proteomes" id="UP000675121"/>
    </source>
</evidence>
<protein>
    <submittedName>
        <fullName evidence="3">Lactonase drp35</fullName>
        <ecNumber evidence="3">3.1.1.-</ecNumber>
    </submittedName>
</protein>
<comment type="caution">
    <text evidence="3">The sequence shown here is derived from an EMBL/GenBank/DDBJ whole genome shotgun (WGS) entry which is preliminary data.</text>
</comment>
<gene>
    <name evidence="3" type="ORF">R70211_07649</name>
</gene>
<evidence type="ECO:0000313" key="3">
    <source>
        <dbReference type="EMBL" id="CAE6968998.1"/>
    </source>
</evidence>
<proteinExistence type="predicted"/>
<dbReference type="RefSeq" id="WP_201083093.1">
    <property type="nucleotide sequence ID" value="NZ_CAJNAS010000050.1"/>
</dbReference>
<dbReference type="InterPro" id="IPR011042">
    <property type="entry name" value="6-blade_b-propeller_TolB-like"/>
</dbReference>
<dbReference type="PANTHER" id="PTHR47572:SF4">
    <property type="entry name" value="LACTONASE DRP35"/>
    <property type="match status" value="1"/>
</dbReference>
<keyword evidence="1 3" id="KW-0378">Hydrolase</keyword>
<dbReference type="GO" id="GO:0016787">
    <property type="term" value="F:hydrolase activity"/>
    <property type="evidence" value="ECO:0007669"/>
    <property type="project" value="UniProtKB-KW"/>
</dbReference>
<keyword evidence="4" id="KW-1185">Reference proteome</keyword>
<dbReference type="EC" id="3.1.1.-" evidence="3"/>
<dbReference type="AlphaFoldDB" id="A0A9N8NGH3"/>
<evidence type="ECO:0000256" key="1">
    <source>
        <dbReference type="ARBA" id="ARBA00022801"/>
    </source>
</evidence>
<reference evidence="3" key="1">
    <citation type="submission" date="2021-02" db="EMBL/GenBank/DDBJ databases">
        <authorList>
            <person name="Vanwijnsberghe S."/>
        </authorList>
    </citation>
    <scope>NUCLEOTIDE SEQUENCE</scope>
    <source>
        <strain evidence="3">R-70211</strain>
    </source>
</reference>
<dbReference type="Gene3D" id="2.120.10.30">
    <property type="entry name" value="TolB, C-terminal domain"/>
    <property type="match status" value="1"/>
</dbReference>
<dbReference type="Proteomes" id="UP000675121">
    <property type="component" value="Unassembled WGS sequence"/>
</dbReference>